<evidence type="ECO:0000313" key="2">
    <source>
        <dbReference type="EMBL" id="MBK8572776.1"/>
    </source>
</evidence>
<evidence type="ECO:0000256" key="1">
    <source>
        <dbReference type="SAM" id="Phobius"/>
    </source>
</evidence>
<sequence length="50" mass="5490">MTMPTAFTPHSNLDGQGPLPARGQAEPWFRLVLVMVVPLLYLLVGIALTR</sequence>
<keyword evidence="1" id="KW-0812">Transmembrane</keyword>
<dbReference type="AlphaFoldDB" id="A0A936F2V4"/>
<name>A0A936F2V4_9BACT</name>
<organism evidence="2 3">
    <name type="scientific">Candidatus Geothrix odensensis</name>
    <dbReference type="NCBI Taxonomy" id="2954440"/>
    <lineage>
        <taxon>Bacteria</taxon>
        <taxon>Pseudomonadati</taxon>
        <taxon>Acidobacteriota</taxon>
        <taxon>Holophagae</taxon>
        <taxon>Holophagales</taxon>
        <taxon>Holophagaceae</taxon>
        <taxon>Geothrix</taxon>
    </lineage>
</organism>
<dbReference type="EMBL" id="JADKCH010000008">
    <property type="protein sequence ID" value="MBK8572776.1"/>
    <property type="molecule type" value="Genomic_DNA"/>
</dbReference>
<proteinExistence type="predicted"/>
<feature type="transmembrane region" description="Helical" evidence="1">
    <location>
        <begin position="28"/>
        <end position="48"/>
    </location>
</feature>
<keyword evidence="1" id="KW-0472">Membrane</keyword>
<accession>A0A936F2V4</accession>
<gene>
    <name evidence="2" type="ORF">IPN91_09060</name>
</gene>
<reference evidence="2 3" key="1">
    <citation type="submission" date="2020-10" db="EMBL/GenBank/DDBJ databases">
        <title>Connecting structure to function with the recovery of over 1000 high-quality activated sludge metagenome-assembled genomes encoding full-length rRNA genes using long-read sequencing.</title>
        <authorList>
            <person name="Singleton C.M."/>
            <person name="Petriglieri F."/>
            <person name="Kristensen J.M."/>
            <person name="Kirkegaard R.H."/>
            <person name="Michaelsen T.Y."/>
            <person name="Andersen M.H."/>
            <person name="Karst S.M."/>
            <person name="Dueholm M.S."/>
            <person name="Nielsen P.H."/>
            <person name="Albertsen M."/>
        </authorList>
    </citation>
    <scope>NUCLEOTIDE SEQUENCE [LARGE SCALE GENOMIC DNA]</scope>
    <source>
        <strain evidence="2">OdNE_18-Q3-R46-58_MAXAC.008</strain>
    </source>
</reference>
<dbReference type="Proteomes" id="UP000709959">
    <property type="component" value="Unassembled WGS sequence"/>
</dbReference>
<protein>
    <submittedName>
        <fullName evidence="2">Uncharacterized protein</fullName>
    </submittedName>
</protein>
<evidence type="ECO:0000313" key="3">
    <source>
        <dbReference type="Proteomes" id="UP000709959"/>
    </source>
</evidence>
<comment type="caution">
    <text evidence="2">The sequence shown here is derived from an EMBL/GenBank/DDBJ whole genome shotgun (WGS) entry which is preliminary data.</text>
</comment>
<keyword evidence="1" id="KW-1133">Transmembrane helix</keyword>